<organism evidence="1 2">
    <name type="scientific">Fusarium oxysporum NRRL 32931</name>
    <dbReference type="NCBI Taxonomy" id="660029"/>
    <lineage>
        <taxon>Eukaryota</taxon>
        <taxon>Fungi</taxon>
        <taxon>Dikarya</taxon>
        <taxon>Ascomycota</taxon>
        <taxon>Pezizomycotina</taxon>
        <taxon>Sordariomycetes</taxon>
        <taxon>Hypocreomycetidae</taxon>
        <taxon>Hypocreales</taxon>
        <taxon>Nectriaceae</taxon>
        <taxon>Fusarium</taxon>
        <taxon>Fusarium oxysporum species complex</taxon>
    </lineage>
</organism>
<evidence type="ECO:0000313" key="1">
    <source>
        <dbReference type="EMBL" id="EWZ02820.1"/>
    </source>
</evidence>
<dbReference type="HOGENOM" id="CLU_3143077_0_0_1"/>
<proteinExistence type="predicted"/>
<dbReference type="EMBL" id="JH717839">
    <property type="protein sequence ID" value="EWZ02820.1"/>
    <property type="molecule type" value="Genomic_DNA"/>
</dbReference>
<sequence length="49" mass="5297">MEDRPSVEGGKIVNGRITTTSRIALRRRTAAQSAAAAEKHLQLYSKLGS</sequence>
<dbReference type="Proteomes" id="UP000030753">
    <property type="component" value="Unassembled WGS sequence"/>
</dbReference>
<gene>
    <name evidence="1" type="ORF">FOYG_02043</name>
</gene>
<accession>W9JDS0</accession>
<dbReference type="AlphaFoldDB" id="W9JDS0"/>
<name>W9JDS0_FUSOX</name>
<protein>
    <submittedName>
        <fullName evidence="1">Uncharacterized protein</fullName>
    </submittedName>
</protein>
<evidence type="ECO:0000313" key="2">
    <source>
        <dbReference type="Proteomes" id="UP000030753"/>
    </source>
</evidence>
<reference evidence="1 2" key="1">
    <citation type="submission" date="2011-06" db="EMBL/GenBank/DDBJ databases">
        <title>The Genome Sequence of Fusarium oxysporum FOSC 3-a.</title>
        <authorList>
            <consortium name="The Broad Institute Genome Sequencing Platform"/>
            <person name="Ma L.-J."/>
            <person name="Gale L.R."/>
            <person name="Schwartz D.C."/>
            <person name="Zhou S."/>
            <person name="Corby-Kistler H."/>
            <person name="Young S.K."/>
            <person name="Zeng Q."/>
            <person name="Gargeya S."/>
            <person name="Fitzgerald M."/>
            <person name="Haas B."/>
            <person name="Abouelleil A."/>
            <person name="Alvarado L."/>
            <person name="Arachchi H.M."/>
            <person name="Berlin A."/>
            <person name="Brown A."/>
            <person name="Chapman S.B."/>
            <person name="Chen Z."/>
            <person name="Dunbar C."/>
            <person name="Freedman E."/>
            <person name="Gearin G."/>
            <person name="Gellesch M."/>
            <person name="Goldberg J."/>
            <person name="Griggs A."/>
            <person name="Gujja S."/>
            <person name="Heiman D."/>
            <person name="Howarth C."/>
            <person name="Larson L."/>
            <person name="Lui A."/>
            <person name="MacDonald P.J.P."/>
            <person name="Mehta T."/>
            <person name="Montmayeur A."/>
            <person name="Murphy C."/>
            <person name="Neiman D."/>
            <person name="Pearson M."/>
            <person name="Priest M."/>
            <person name="Roberts A."/>
            <person name="Saif S."/>
            <person name="Shea T."/>
            <person name="Shenoy N."/>
            <person name="Sisk P."/>
            <person name="Stolte C."/>
            <person name="Sykes S."/>
            <person name="Wortman J."/>
            <person name="Nusbaum C."/>
            <person name="Birren B."/>
        </authorList>
    </citation>
    <scope>NUCLEOTIDE SEQUENCE [LARGE SCALE GENOMIC DNA]</scope>
    <source>
        <strain evidence="2">FOSC 3-a</strain>
    </source>
</reference>